<keyword evidence="5 9" id="KW-0602">Photosynthesis</keyword>
<name>A0A1U7J353_9CYAN</name>
<keyword evidence="6 9" id="KW-0812">Transmembrane</keyword>
<feature type="transmembrane region" description="Helical" evidence="9">
    <location>
        <begin position="26"/>
        <end position="48"/>
    </location>
</feature>
<dbReference type="EMBL" id="MRCG01000012">
    <property type="protein sequence ID" value="OKH46624.1"/>
    <property type="molecule type" value="Genomic_DNA"/>
</dbReference>
<proteinExistence type="inferred from homology"/>
<dbReference type="OrthoDB" id="7059574at2"/>
<comment type="subcellular location">
    <subcellularLocation>
        <location evidence="9">Cellular thylakoid membrane</location>
        <topology evidence="9">Multi-pass membrane protein</topology>
    </subcellularLocation>
    <subcellularLocation>
        <location evidence="2">Membrane</location>
        <topology evidence="2">Multi-pass membrane protein</topology>
    </subcellularLocation>
</comment>
<evidence type="ECO:0000256" key="3">
    <source>
        <dbReference type="ARBA" id="ARBA00008198"/>
    </source>
</evidence>
<gene>
    <name evidence="9" type="primary">ycf4</name>
    <name evidence="10" type="ORF">NIES30_16140</name>
</gene>
<dbReference type="RefSeq" id="WP_073609454.1">
    <property type="nucleotide sequence ID" value="NZ_MRCG01000012.1"/>
</dbReference>
<keyword evidence="9" id="KW-0793">Thylakoid</keyword>
<evidence type="ECO:0000256" key="4">
    <source>
        <dbReference type="ARBA" id="ARBA00015395"/>
    </source>
</evidence>
<evidence type="ECO:0000256" key="2">
    <source>
        <dbReference type="ARBA" id="ARBA00004141"/>
    </source>
</evidence>
<dbReference type="NCBIfam" id="NF002712">
    <property type="entry name" value="PRK02542.1"/>
    <property type="match status" value="1"/>
</dbReference>
<reference evidence="10 11" key="1">
    <citation type="submission" date="2016-11" db="EMBL/GenBank/DDBJ databases">
        <title>Draft Genome Sequences of Nine Cyanobacterial Strains from Diverse Habitats.</title>
        <authorList>
            <person name="Zhu T."/>
            <person name="Hou S."/>
            <person name="Lu X."/>
            <person name="Hess W.R."/>
        </authorList>
    </citation>
    <scope>NUCLEOTIDE SEQUENCE [LARGE SCALE GENOMIC DNA]</scope>
    <source>
        <strain evidence="10 11">NIES-30</strain>
    </source>
</reference>
<comment type="function">
    <text evidence="1 9">Seems to be required for the assembly of the photosystem I complex.</text>
</comment>
<dbReference type="AlphaFoldDB" id="A0A1U7J353"/>
<feature type="transmembrane region" description="Helical" evidence="9">
    <location>
        <begin position="68"/>
        <end position="88"/>
    </location>
</feature>
<dbReference type="InterPro" id="IPR003359">
    <property type="entry name" value="PSI_Ycf4_assembly"/>
</dbReference>
<evidence type="ECO:0000256" key="8">
    <source>
        <dbReference type="ARBA" id="ARBA00023136"/>
    </source>
</evidence>
<organism evidence="10 11">
    <name type="scientific">Phormidium tenue NIES-30</name>
    <dbReference type="NCBI Taxonomy" id="549789"/>
    <lineage>
        <taxon>Bacteria</taxon>
        <taxon>Bacillati</taxon>
        <taxon>Cyanobacteriota</taxon>
        <taxon>Cyanophyceae</taxon>
        <taxon>Oscillatoriophycideae</taxon>
        <taxon>Oscillatoriales</taxon>
        <taxon>Oscillatoriaceae</taxon>
        <taxon>Phormidium</taxon>
    </lineage>
</organism>
<dbReference type="GO" id="GO:0031676">
    <property type="term" value="C:plasma membrane-derived thylakoid membrane"/>
    <property type="evidence" value="ECO:0007669"/>
    <property type="project" value="UniProtKB-SubCell"/>
</dbReference>
<sequence>MTASLSSTQSQTLKRTVLGARRLSNIFWAVVLTLGGLGFALAGASSYLKQNLLPFADPTQLVFIPQGIAMGFYGVAALGLATFLWVVISLDVGGGYNSFDKVSNRLQIVRKGFWGENRRIEIDHPLEEVTAVRVAIKEGLNPKRTLYLRIKGRPDIPLTRVGQPIPLSDLENQGAELARFLQVPLEGL</sequence>
<evidence type="ECO:0000313" key="10">
    <source>
        <dbReference type="EMBL" id="OKH46624.1"/>
    </source>
</evidence>
<keyword evidence="7 9" id="KW-1133">Transmembrane helix</keyword>
<accession>A0A1U7J353</accession>
<evidence type="ECO:0000256" key="6">
    <source>
        <dbReference type="ARBA" id="ARBA00022692"/>
    </source>
</evidence>
<evidence type="ECO:0000256" key="9">
    <source>
        <dbReference type="HAMAP-Rule" id="MF_00437"/>
    </source>
</evidence>
<comment type="caution">
    <text evidence="10">The sequence shown here is derived from an EMBL/GenBank/DDBJ whole genome shotgun (WGS) entry which is preliminary data.</text>
</comment>
<evidence type="ECO:0000313" key="11">
    <source>
        <dbReference type="Proteomes" id="UP000185557"/>
    </source>
</evidence>
<dbReference type="STRING" id="549789.NIES30_16140"/>
<dbReference type="Proteomes" id="UP000185557">
    <property type="component" value="Unassembled WGS sequence"/>
</dbReference>
<dbReference type="Pfam" id="PF02392">
    <property type="entry name" value="Ycf4"/>
    <property type="match status" value="1"/>
</dbReference>
<evidence type="ECO:0000256" key="1">
    <source>
        <dbReference type="ARBA" id="ARBA00002862"/>
    </source>
</evidence>
<evidence type="ECO:0000256" key="7">
    <source>
        <dbReference type="ARBA" id="ARBA00022989"/>
    </source>
</evidence>
<keyword evidence="11" id="KW-1185">Reference proteome</keyword>
<evidence type="ECO:0000256" key="5">
    <source>
        <dbReference type="ARBA" id="ARBA00022531"/>
    </source>
</evidence>
<dbReference type="HAMAP" id="MF_00437">
    <property type="entry name" value="Ycf4"/>
    <property type="match status" value="1"/>
</dbReference>
<comment type="similarity">
    <text evidence="3 9">Belongs to the Ycf4 family.</text>
</comment>
<protein>
    <recommendedName>
        <fullName evidence="4 9">Photosystem I assembly protein Ycf4</fullName>
    </recommendedName>
</protein>
<dbReference type="GO" id="GO:0009522">
    <property type="term" value="C:photosystem I"/>
    <property type="evidence" value="ECO:0007669"/>
    <property type="project" value="InterPro"/>
</dbReference>
<dbReference type="GO" id="GO:0015979">
    <property type="term" value="P:photosynthesis"/>
    <property type="evidence" value="ECO:0007669"/>
    <property type="project" value="UniProtKB-UniRule"/>
</dbReference>
<keyword evidence="8 9" id="KW-0472">Membrane</keyword>